<dbReference type="EMBL" id="CM034395">
    <property type="protein sequence ID" value="KAJ0178959.1"/>
    <property type="molecule type" value="Genomic_DNA"/>
</dbReference>
<proteinExistence type="predicted"/>
<reference evidence="1 2" key="1">
    <citation type="journal article" date="2021" name="Front. Genet.">
        <title>Chromosome-Level Genome Assembly Reveals Significant Gene Expansion in the Toll and IMD Signaling Pathways of Dendrolimus kikuchii.</title>
        <authorList>
            <person name="Zhou J."/>
            <person name="Wu P."/>
            <person name="Xiong Z."/>
            <person name="Liu N."/>
            <person name="Zhao N."/>
            <person name="Ji M."/>
            <person name="Qiu Y."/>
            <person name="Yang B."/>
        </authorList>
    </citation>
    <scope>NUCLEOTIDE SEQUENCE [LARGE SCALE GENOMIC DNA]</scope>
    <source>
        <strain evidence="1">Ann1</strain>
    </source>
</reference>
<protein>
    <submittedName>
        <fullName evidence="1">Uncharacterized protein</fullName>
    </submittedName>
</protein>
<name>A0ACC1D5F8_9NEOP</name>
<organism evidence="1 2">
    <name type="scientific">Dendrolimus kikuchii</name>
    <dbReference type="NCBI Taxonomy" id="765133"/>
    <lineage>
        <taxon>Eukaryota</taxon>
        <taxon>Metazoa</taxon>
        <taxon>Ecdysozoa</taxon>
        <taxon>Arthropoda</taxon>
        <taxon>Hexapoda</taxon>
        <taxon>Insecta</taxon>
        <taxon>Pterygota</taxon>
        <taxon>Neoptera</taxon>
        <taxon>Endopterygota</taxon>
        <taxon>Lepidoptera</taxon>
        <taxon>Glossata</taxon>
        <taxon>Ditrysia</taxon>
        <taxon>Bombycoidea</taxon>
        <taxon>Lasiocampidae</taxon>
        <taxon>Dendrolimus</taxon>
    </lineage>
</organism>
<keyword evidence="2" id="KW-1185">Reference proteome</keyword>
<comment type="caution">
    <text evidence="1">The sequence shown here is derived from an EMBL/GenBank/DDBJ whole genome shotgun (WGS) entry which is preliminary data.</text>
</comment>
<dbReference type="Proteomes" id="UP000824533">
    <property type="component" value="Linkage Group LG09"/>
</dbReference>
<evidence type="ECO:0000313" key="1">
    <source>
        <dbReference type="EMBL" id="KAJ0178959.1"/>
    </source>
</evidence>
<evidence type="ECO:0000313" key="2">
    <source>
        <dbReference type="Proteomes" id="UP000824533"/>
    </source>
</evidence>
<gene>
    <name evidence="1" type="ORF">K1T71_005734</name>
</gene>
<sequence>MYLRALVRRIVPSSFHILKLTTAQSSISTKKSLSPYISQCFINVHTTKRMYTQETAQPVMNVDYDYVQQATGNNNVLIVDVREPDEVKEHGKIPNSVNIPLGNITPVLSMSENEFQNTYNRAKPTPNSEIIFYCMIGKRSGKAQQNATELGYKNAKNYVGSWNDWASKQK</sequence>
<accession>A0ACC1D5F8</accession>